<keyword evidence="4" id="KW-0342">GTP-binding</keyword>
<evidence type="ECO:0000256" key="1">
    <source>
        <dbReference type="ARBA" id="ARBA00004370"/>
    </source>
</evidence>
<evidence type="ECO:0000259" key="7">
    <source>
        <dbReference type="Pfam" id="PF00350"/>
    </source>
</evidence>
<dbReference type="InterPro" id="IPR005225">
    <property type="entry name" value="Small_GTP-bd"/>
</dbReference>
<dbReference type="Pfam" id="PF00350">
    <property type="entry name" value="Dynamin_N"/>
    <property type="match status" value="2"/>
</dbReference>
<keyword evidence="5" id="KW-0472">Membrane</keyword>
<evidence type="ECO:0000256" key="5">
    <source>
        <dbReference type="ARBA" id="ARBA00023136"/>
    </source>
</evidence>
<name>A0ABV8X1Z9_9BACI</name>
<dbReference type="EMBL" id="JBHSDT010000008">
    <property type="protein sequence ID" value="MFC4404471.1"/>
    <property type="molecule type" value="Genomic_DNA"/>
</dbReference>
<dbReference type="SUPFAM" id="SSF52540">
    <property type="entry name" value="P-loop containing nucleoside triphosphate hydrolases"/>
    <property type="match status" value="2"/>
</dbReference>
<evidence type="ECO:0000256" key="6">
    <source>
        <dbReference type="SAM" id="Coils"/>
    </source>
</evidence>
<dbReference type="InterPro" id="IPR027094">
    <property type="entry name" value="Mitofusin_fam"/>
</dbReference>
<accession>A0ABV8X1Z9</accession>
<keyword evidence="6" id="KW-0175">Coiled coil</keyword>
<dbReference type="Proteomes" id="UP001595882">
    <property type="component" value="Unassembled WGS sequence"/>
</dbReference>
<gene>
    <name evidence="8" type="ORF">ACFOY7_15500</name>
</gene>
<dbReference type="InterPro" id="IPR027417">
    <property type="entry name" value="P-loop_NTPase"/>
</dbReference>
<evidence type="ECO:0000256" key="3">
    <source>
        <dbReference type="ARBA" id="ARBA00022801"/>
    </source>
</evidence>
<keyword evidence="2" id="KW-0547">Nucleotide-binding</keyword>
<evidence type="ECO:0000313" key="8">
    <source>
        <dbReference type="EMBL" id="MFC4404471.1"/>
    </source>
</evidence>
<feature type="coiled-coil region" evidence="6">
    <location>
        <begin position="542"/>
        <end position="569"/>
    </location>
</feature>
<dbReference type="CDD" id="cd09912">
    <property type="entry name" value="DLP_2"/>
    <property type="match status" value="1"/>
</dbReference>
<dbReference type="PANTHER" id="PTHR10465">
    <property type="entry name" value="TRANSMEMBRANE GTPASE FZO1"/>
    <property type="match status" value="1"/>
</dbReference>
<dbReference type="Gene3D" id="3.40.50.300">
    <property type="entry name" value="P-loop containing nucleotide triphosphate hydrolases"/>
    <property type="match status" value="2"/>
</dbReference>
<evidence type="ECO:0000256" key="4">
    <source>
        <dbReference type="ARBA" id="ARBA00023134"/>
    </source>
</evidence>
<reference evidence="9" key="1">
    <citation type="journal article" date="2019" name="Int. J. Syst. Evol. Microbiol.">
        <title>The Global Catalogue of Microorganisms (GCM) 10K type strain sequencing project: providing services to taxonomists for standard genome sequencing and annotation.</title>
        <authorList>
            <consortium name="The Broad Institute Genomics Platform"/>
            <consortium name="The Broad Institute Genome Sequencing Center for Infectious Disease"/>
            <person name="Wu L."/>
            <person name="Ma J."/>
        </authorList>
    </citation>
    <scope>NUCLEOTIDE SEQUENCE [LARGE SCALE GENOMIC DNA]</scope>
    <source>
        <strain evidence="9">CCUG 37865</strain>
    </source>
</reference>
<comment type="caution">
    <text evidence="8">The sequence shown here is derived from an EMBL/GenBank/DDBJ whole genome shotgun (WGS) entry which is preliminary data.</text>
</comment>
<comment type="subcellular location">
    <subcellularLocation>
        <location evidence="1">Membrane</location>
    </subcellularLocation>
</comment>
<dbReference type="InterPro" id="IPR045063">
    <property type="entry name" value="Dynamin_N"/>
</dbReference>
<feature type="coiled-coil region" evidence="6">
    <location>
        <begin position="281"/>
        <end position="340"/>
    </location>
</feature>
<dbReference type="NCBIfam" id="TIGR00231">
    <property type="entry name" value="small_GTP"/>
    <property type="match status" value="1"/>
</dbReference>
<evidence type="ECO:0000256" key="2">
    <source>
        <dbReference type="ARBA" id="ARBA00022741"/>
    </source>
</evidence>
<keyword evidence="9" id="KW-1185">Reference proteome</keyword>
<feature type="domain" description="Dynamin N-terminal" evidence="7">
    <location>
        <begin position="624"/>
        <end position="840"/>
    </location>
</feature>
<dbReference type="PANTHER" id="PTHR10465:SF0">
    <property type="entry name" value="SARCALUMENIN"/>
    <property type="match status" value="1"/>
</dbReference>
<sequence>METTTLQAITTEQIAALYDQFGKLEEWNRQQKVFDFYKKKQEKMQHIGFCGHFSAGKSTLLNQLLNQPLLPQSPIPTSANIVEIKNGPEEYVIHFKKREPVKLAGQTPLEQIHALCRDGEEIKKVEIYKEMEELVPSVTLLDTPGIDAADDADRLMTESALHVVDLLFYVIDYNHVQSEVNASFLKQVEAMNKPYIVIINQMDKHNEAEITFNSFKSSLRTVFNQWGISPKAVYFTSLAGNSDPAINQWWNVKETVRSQIQSDNEIIIEETIYNGIYRLVKDSIEEKQKNTDQSIESIEEKLELLELDQTIDHAELITKKANLEQQKSEIEATYQNILEQTVKNAQLMPFDIREIARELLEAYAPGFKLGFFKSKQKTEEERQRRLSKFYNALHKQAEVNLEWKLKDKLTEYLQKFTSVTFDDKIFQKRFSMDNLTQSMNDNVNVTGDYVLVYTDLVANQIKKMYRKYYKDEWHSTKTKIYQTIETELNEVEQHLRKYEQFAMYEQQINEQHSALVTHKNKLEEILAAGEYVAGHSLEKQLHDKLTNSLQIKQSTLEDWEKEIVETETSQDSAATKSFHRFSIDQTIKHTKEVLQMLETVPALQSYHTDLTSKLARLNNRHFTIALFGAFSAGKSSFANALIGENLLPVSPNPTTAAINKISPPTDEYKHEEVKVTVKQKEELLEDLHAIIEDNQFPMIEDAVKWLKKTNINKLNIPDQHKSFLVAFMNGYQKMAEFIGKTYKIDIDQFSLYIQDEQIACFVQEMELFYHCSLTEQNVTLVDTPGADSVNARHTELSFSYIKNADAVLFVTYYNHPFSRPDKIFLEKLGKVKDAFQLDKMFFLVNAVDLAKDEAEVEMVTNYVKTQLQTFDIQEPRMFPISSKMALEEKLQGNSPVKSGLQNFELSFYSFIKEELTQLSMQAIYTDIERVHALVKKWLEISRSDQTHREALLNEMAENEQKMQMLIENRDSESHIASIMQLVSKQCFYVGQRFSIQYTDLFRRFINPGAIQSNGKKGKDELETALIKLHKQINERITYELEAIYIRVETLWNKEWQQYRKNVNYQLKQVDSSFSLSELDEIRLQTPETVLEIEQDNQLNSNAVKSYKDTASFFAKDGRDQLEKEIKAFYVEKIENLMKQKELQLKEYYQEKWLQDDRTIWSGFSQEASSFIENISKGLTESLENVEQLTELDNLIGDINKQLA</sequence>
<protein>
    <submittedName>
        <fullName evidence="8">Dynamin family protein</fullName>
    </submittedName>
</protein>
<proteinExistence type="predicted"/>
<keyword evidence="3" id="KW-0378">Hydrolase</keyword>
<organism evidence="8 9">
    <name type="scientific">Gracilibacillus xinjiangensis</name>
    <dbReference type="NCBI Taxonomy" id="1193282"/>
    <lineage>
        <taxon>Bacteria</taxon>
        <taxon>Bacillati</taxon>
        <taxon>Bacillota</taxon>
        <taxon>Bacilli</taxon>
        <taxon>Bacillales</taxon>
        <taxon>Bacillaceae</taxon>
        <taxon>Gracilibacillus</taxon>
    </lineage>
</organism>
<feature type="domain" description="Dynamin N-terminal" evidence="7">
    <location>
        <begin position="47"/>
        <end position="201"/>
    </location>
</feature>
<evidence type="ECO:0000313" key="9">
    <source>
        <dbReference type="Proteomes" id="UP001595882"/>
    </source>
</evidence>
<dbReference type="RefSeq" id="WP_390253179.1">
    <property type="nucleotide sequence ID" value="NZ_JBHSDT010000008.1"/>
</dbReference>